<evidence type="ECO:0000256" key="10">
    <source>
        <dbReference type="RuleBase" id="RU369038"/>
    </source>
</evidence>
<comment type="similarity">
    <text evidence="7 10">Belongs to the HD-ZIP homeobox family. Class I subfamily.</text>
</comment>
<keyword evidence="4 8" id="KW-0371">Homeobox</keyword>
<comment type="function">
    <text evidence="10">Transcription factor.</text>
</comment>
<dbReference type="FunFam" id="1.10.10.60:FF:000144">
    <property type="entry name" value="homeobox-leucine zipper protein ATHB-6-like"/>
    <property type="match status" value="1"/>
</dbReference>
<evidence type="ECO:0000256" key="12">
    <source>
        <dbReference type="SAM" id="MobiDB-lite"/>
    </source>
</evidence>
<protein>
    <recommendedName>
        <fullName evidence="10">Homeobox-leucine zipper protein</fullName>
    </recommendedName>
    <alternativeName>
        <fullName evidence="10">HD-ZIP protein</fullName>
    </alternativeName>
    <alternativeName>
        <fullName evidence="10">Homeodomain transcription factor</fullName>
    </alternativeName>
</protein>
<dbReference type="SMART" id="SM00389">
    <property type="entry name" value="HOX"/>
    <property type="match status" value="1"/>
</dbReference>
<keyword evidence="2 10" id="KW-0805">Transcription regulation</keyword>
<dbReference type="EMBL" id="JAXQNO010000010">
    <property type="protein sequence ID" value="KAK4790600.1"/>
    <property type="molecule type" value="Genomic_DNA"/>
</dbReference>
<evidence type="ECO:0000313" key="14">
    <source>
        <dbReference type="EMBL" id="KAK4790600.1"/>
    </source>
</evidence>
<dbReference type="Pfam" id="PF02183">
    <property type="entry name" value="HALZ"/>
    <property type="match status" value="1"/>
</dbReference>
<evidence type="ECO:0000256" key="7">
    <source>
        <dbReference type="ARBA" id="ARBA00025748"/>
    </source>
</evidence>
<dbReference type="Gene3D" id="1.10.10.60">
    <property type="entry name" value="Homeodomain-like"/>
    <property type="match status" value="1"/>
</dbReference>
<dbReference type="InterPro" id="IPR001356">
    <property type="entry name" value="HD"/>
</dbReference>
<dbReference type="InterPro" id="IPR003106">
    <property type="entry name" value="Leu_zip_homeo"/>
</dbReference>
<dbReference type="PROSITE" id="PS50071">
    <property type="entry name" value="HOMEOBOX_2"/>
    <property type="match status" value="1"/>
</dbReference>
<dbReference type="Proteomes" id="UP001346149">
    <property type="component" value="Unassembled WGS sequence"/>
</dbReference>
<evidence type="ECO:0000256" key="5">
    <source>
        <dbReference type="ARBA" id="ARBA00023163"/>
    </source>
</evidence>
<keyword evidence="6 8" id="KW-0539">Nucleus</keyword>
<comment type="subcellular location">
    <subcellularLocation>
        <location evidence="1 8 9">Nucleus</location>
    </subcellularLocation>
</comment>
<feature type="domain" description="Homeobox" evidence="13">
    <location>
        <begin position="109"/>
        <end position="169"/>
    </location>
</feature>
<dbReference type="GO" id="GO:0000976">
    <property type="term" value="F:transcription cis-regulatory region binding"/>
    <property type="evidence" value="ECO:0007669"/>
    <property type="project" value="UniProtKB-ARBA"/>
</dbReference>
<evidence type="ECO:0000256" key="3">
    <source>
        <dbReference type="ARBA" id="ARBA00023125"/>
    </source>
</evidence>
<dbReference type="PANTHER" id="PTHR24326:SF538">
    <property type="entry name" value="HOMEOBOX-LEUCINE ZIPPER PROTEIN HAT7"/>
    <property type="match status" value="1"/>
</dbReference>
<evidence type="ECO:0000256" key="11">
    <source>
        <dbReference type="SAM" id="Coils"/>
    </source>
</evidence>
<evidence type="ECO:0000256" key="4">
    <source>
        <dbReference type="ARBA" id="ARBA00023155"/>
    </source>
</evidence>
<feature type="region of interest" description="Disordered" evidence="12">
    <location>
        <begin position="213"/>
        <end position="261"/>
    </location>
</feature>
<gene>
    <name evidence="14" type="ORF">SAY86_017904</name>
</gene>
<organism evidence="14 15">
    <name type="scientific">Trapa natans</name>
    <name type="common">Water chestnut</name>
    <dbReference type="NCBI Taxonomy" id="22666"/>
    <lineage>
        <taxon>Eukaryota</taxon>
        <taxon>Viridiplantae</taxon>
        <taxon>Streptophyta</taxon>
        <taxon>Embryophyta</taxon>
        <taxon>Tracheophyta</taxon>
        <taxon>Spermatophyta</taxon>
        <taxon>Magnoliopsida</taxon>
        <taxon>eudicotyledons</taxon>
        <taxon>Gunneridae</taxon>
        <taxon>Pentapetalae</taxon>
        <taxon>rosids</taxon>
        <taxon>malvids</taxon>
        <taxon>Myrtales</taxon>
        <taxon>Lythraceae</taxon>
        <taxon>Trapa</taxon>
    </lineage>
</organism>
<name>A0AAN7M715_TRANT</name>
<dbReference type="PRINTS" id="PR00031">
    <property type="entry name" value="HTHREPRESSR"/>
</dbReference>
<proteinExistence type="inferred from homology"/>
<dbReference type="Pfam" id="PF00046">
    <property type="entry name" value="Homeodomain"/>
    <property type="match status" value="1"/>
</dbReference>
<keyword evidence="5 10" id="KW-0804">Transcription</keyword>
<accession>A0AAN7M715</accession>
<evidence type="ECO:0000256" key="8">
    <source>
        <dbReference type="PROSITE-ProRule" id="PRU00108"/>
    </source>
</evidence>
<dbReference type="AlphaFoldDB" id="A0AAN7M715"/>
<evidence type="ECO:0000256" key="1">
    <source>
        <dbReference type="ARBA" id="ARBA00004123"/>
    </source>
</evidence>
<dbReference type="PROSITE" id="PS00027">
    <property type="entry name" value="HOMEOBOX_1"/>
    <property type="match status" value="1"/>
</dbReference>
<feature type="region of interest" description="Disordered" evidence="12">
    <location>
        <begin position="85"/>
        <end position="116"/>
    </location>
</feature>
<dbReference type="InterPro" id="IPR009057">
    <property type="entry name" value="Homeodomain-like_sf"/>
</dbReference>
<keyword evidence="11" id="KW-0175">Coiled coil</keyword>
<dbReference type="InterPro" id="IPR045224">
    <property type="entry name" value="HDZip_class_I_plant"/>
</dbReference>
<feature type="compositionally biased region" description="Polar residues" evidence="12">
    <location>
        <begin position="213"/>
        <end position="230"/>
    </location>
</feature>
<evidence type="ECO:0000256" key="6">
    <source>
        <dbReference type="ARBA" id="ARBA00023242"/>
    </source>
</evidence>
<reference evidence="14 15" key="1">
    <citation type="journal article" date="2023" name="Hortic Res">
        <title>Pangenome of water caltrop reveals structural variations and asymmetric subgenome divergence after allopolyploidization.</title>
        <authorList>
            <person name="Zhang X."/>
            <person name="Chen Y."/>
            <person name="Wang L."/>
            <person name="Yuan Y."/>
            <person name="Fang M."/>
            <person name="Shi L."/>
            <person name="Lu R."/>
            <person name="Comes H.P."/>
            <person name="Ma Y."/>
            <person name="Chen Y."/>
            <person name="Huang G."/>
            <person name="Zhou Y."/>
            <person name="Zheng Z."/>
            <person name="Qiu Y."/>
        </authorList>
    </citation>
    <scope>NUCLEOTIDE SEQUENCE [LARGE SCALE GENOMIC DNA]</scope>
    <source>
        <strain evidence="14">F231</strain>
    </source>
</reference>
<evidence type="ECO:0000256" key="9">
    <source>
        <dbReference type="RuleBase" id="RU000682"/>
    </source>
</evidence>
<dbReference type="GO" id="GO:0005634">
    <property type="term" value="C:nucleus"/>
    <property type="evidence" value="ECO:0007669"/>
    <property type="project" value="UniProtKB-SubCell"/>
</dbReference>
<dbReference type="CDD" id="cd00086">
    <property type="entry name" value="homeodomain"/>
    <property type="match status" value="1"/>
</dbReference>
<evidence type="ECO:0000259" key="13">
    <source>
        <dbReference type="PROSITE" id="PS50071"/>
    </source>
</evidence>
<sequence>MIELVGIELHPHKHIPLQANSMAFTPTGGNFMSHHHHEDHQYYHLDHQGFASIPLTSSLRNIPWPPFAGHDDVPPYMMRRSMSFSGKSDDGGGRGCVMGQDDLSDDGSQLGEKKKKRLSIEQVKALEKSYEHRNKLDPERKLQLARALGLHPRQIAIWFQNRRARWKTKQLERDYEVLKKQFDALKVDNQTLQVQNEKLHGELLALKRRNTAEAPNSNWSCDNSSENNLDLSGASVMSGPASKHAPPRQPGLPRPDLHHCTRMDHHRPTVQEESQQLICSTFNGGVDDHQNFWPTWGAATAEQHRVH</sequence>
<feature type="DNA-binding region" description="Homeobox" evidence="8">
    <location>
        <begin position="111"/>
        <end position="170"/>
    </location>
</feature>
<dbReference type="PANTHER" id="PTHR24326">
    <property type="entry name" value="HOMEOBOX-LEUCINE ZIPPER PROTEIN"/>
    <property type="match status" value="1"/>
</dbReference>
<dbReference type="SUPFAM" id="SSF46689">
    <property type="entry name" value="Homeodomain-like"/>
    <property type="match status" value="1"/>
</dbReference>
<dbReference type="GO" id="GO:0045893">
    <property type="term" value="P:positive regulation of DNA-templated transcription"/>
    <property type="evidence" value="ECO:0007669"/>
    <property type="project" value="TreeGrafter"/>
</dbReference>
<keyword evidence="15" id="KW-1185">Reference proteome</keyword>
<keyword evidence="3 8" id="KW-0238">DNA-binding</keyword>
<evidence type="ECO:0000313" key="15">
    <source>
        <dbReference type="Proteomes" id="UP001346149"/>
    </source>
</evidence>
<comment type="caution">
    <text evidence="14">The sequence shown here is derived from an EMBL/GenBank/DDBJ whole genome shotgun (WGS) entry which is preliminary data.</text>
</comment>
<dbReference type="GO" id="GO:0000981">
    <property type="term" value="F:DNA-binding transcription factor activity, RNA polymerase II-specific"/>
    <property type="evidence" value="ECO:0007669"/>
    <property type="project" value="UniProtKB-UniRule"/>
</dbReference>
<feature type="coiled-coil region" evidence="11">
    <location>
        <begin position="161"/>
        <end position="209"/>
    </location>
</feature>
<dbReference type="InterPro" id="IPR000047">
    <property type="entry name" value="HTH_motif"/>
</dbReference>
<evidence type="ECO:0000256" key="2">
    <source>
        <dbReference type="ARBA" id="ARBA00023015"/>
    </source>
</evidence>
<dbReference type="InterPro" id="IPR017970">
    <property type="entry name" value="Homeobox_CS"/>
</dbReference>